<feature type="transmembrane region" description="Helical" evidence="7">
    <location>
        <begin position="147"/>
        <end position="174"/>
    </location>
</feature>
<dbReference type="Pfam" id="PF03239">
    <property type="entry name" value="FTR1"/>
    <property type="match status" value="1"/>
</dbReference>
<feature type="transmembrane region" description="Helical" evidence="7">
    <location>
        <begin position="180"/>
        <end position="199"/>
    </location>
</feature>
<sequence>MANVFAVPVFFIVFRETIETSIVVAVLLAVIKQASQDGHQSATYKKLLWQVWIGLAAGVLICLIIGGAMIGAFYSIGKNLWEGTETLYEGIFGLIASIIITVIGAAILRISKLREKWVTKLSITVDSSAQTTKETNTSRISIWSKKYAMFLLPFITVLREGLECVIFVGGVSFAAPATSFPLPVVTGLLGGSAIGWLIYKGGNTIRLQWFLIASTCVLYLVAAGLLSRAAWSFDMYQYNKLVGADVAEAGVGPGSYDIHRTVWHVNCCSPTLNGGSGWGIFSAVLGWQNSATYSSVIVYNVYWIVVGGWFLVQMFLEKKGRYPFMKTSSSLTSRGREGPLEHSMVTGTGGLTLAGGVLSEKEAHMSVIVKVS</sequence>
<feature type="transmembrane region" description="Helical" evidence="7">
    <location>
        <begin position="6"/>
        <end position="31"/>
    </location>
</feature>
<keyword evidence="3" id="KW-0406">Ion transport</keyword>
<keyword evidence="6 7" id="KW-0472">Membrane</keyword>
<dbReference type="Proteomes" id="UP000267821">
    <property type="component" value="Unassembled WGS sequence"/>
</dbReference>
<keyword evidence="3" id="KW-0813">Transport</keyword>
<protein>
    <submittedName>
        <fullName evidence="8">Plasma membrane iron permease</fullName>
    </submittedName>
</protein>
<evidence type="ECO:0000256" key="1">
    <source>
        <dbReference type="ARBA" id="ARBA00004141"/>
    </source>
</evidence>
<dbReference type="PANTHER" id="PTHR31632">
    <property type="entry name" value="IRON TRANSPORTER FTH1"/>
    <property type="match status" value="1"/>
</dbReference>
<proteinExistence type="inferred from homology"/>
<gene>
    <name evidence="8" type="ORF">L211DRAFT_823403</name>
</gene>
<evidence type="ECO:0000313" key="8">
    <source>
        <dbReference type="EMBL" id="RPB25152.1"/>
    </source>
</evidence>
<comment type="subcellular location">
    <subcellularLocation>
        <location evidence="1">Membrane</location>
        <topology evidence="1">Multi-pass membrane protein</topology>
    </subcellularLocation>
</comment>
<evidence type="ECO:0000256" key="3">
    <source>
        <dbReference type="ARBA" id="ARBA00022496"/>
    </source>
</evidence>
<keyword evidence="4 7" id="KW-0812">Transmembrane</keyword>
<comment type="similarity">
    <text evidence="2">Belongs to the oxidase-dependent Fe transporter (OFeT) (TC 9.A.10.1) family.</text>
</comment>
<dbReference type="STRING" id="1051890.A0A3N4LVC8"/>
<reference evidence="8 9" key="1">
    <citation type="journal article" date="2018" name="Nat. Ecol. Evol.">
        <title>Pezizomycetes genomes reveal the molecular basis of ectomycorrhizal truffle lifestyle.</title>
        <authorList>
            <person name="Murat C."/>
            <person name="Payen T."/>
            <person name="Noel B."/>
            <person name="Kuo A."/>
            <person name="Morin E."/>
            <person name="Chen J."/>
            <person name="Kohler A."/>
            <person name="Krizsan K."/>
            <person name="Balestrini R."/>
            <person name="Da Silva C."/>
            <person name="Montanini B."/>
            <person name="Hainaut M."/>
            <person name="Levati E."/>
            <person name="Barry K.W."/>
            <person name="Belfiori B."/>
            <person name="Cichocki N."/>
            <person name="Clum A."/>
            <person name="Dockter R.B."/>
            <person name="Fauchery L."/>
            <person name="Guy J."/>
            <person name="Iotti M."/>
            <person name="Le Tacon F."/>
            <person name="Lindquist E.A."/>
            <person name="Lipzen A."/>
            <person name="Malagnac F."/>
            <person name="Mello A."/>
            <person name="Molinier V."/>
            <person name="Miyauchi S."/>
            <person name="Poulain J."/>
            <person name="Riccioni C."/>
            <person name="Rubini A."/>
            <person name="Sitrit Y."/>
            <person name="Splivallo R."/>
            <person name="Traeger S."/>
            <person name="Wang M."/>
            <person name="Zifcakova L."/>
            <person name="Wipf D."/>
            <person name="Zambonelli A."/>
            <person name="Paolocci F."/>
            <person name="Nowrousian M."/>
            <person name="Ottonello S."/>
            <person name="Baldrian P."/>
            <person name="Spatafora J.W."/>
            <person name="Henrissat B."/>
            <person name="Nagy L.G."/>
            <person name="Aury J.M."/>
            <person name="Wincker P."/>
            <person name="Grigoriev I.V."/>
            <person name="Bonfante P."/>
            <person name="Martin F.M."/>
        </authorList>
    </citation>
    <scope>NUCLEOTIDE SEQUENCE [LARGE SCALE GENOMIC DNA]</scope>
    <source>
        <strain evidence="8 9">ATCC MYA-4762</strain>
    </source>
</reference>
<keyword evidence="3" id="KW-0408">Iron</keyword>
<dbReference type="GO" id="GO:0033573">
    <property type="term" value="C:high-affinity iron permease complex"/>
    <property type="evidence" value="ECO:0007669"/>
    <property type="project" value="InterPro"/>
</dbReference>
<keyword evidence="9" id="KW-1185">Reference proteome</keyword>
<accession>A0A3N4LVC8</accession>
<dbReference type="AlphaFoldDB" id="A0A3N4LVC8"/>
<name>A0A3N4LVC8_9PEZI</name>
<evidence type="ECO:0000313" key="9">
    <source>
        <dbReference type="Proteomes" id="UP000267821"/>
    </source>
</evidence>
<feature type="transmembrane region" description="Helical" evidence="7">
    <location>
        <begin position="296"/>
        <end position="316"/>
    </location>
</feature>
<dbReference type="GO" id="GO:0015093">
    <property type="term" value="F:ferrous iron transmembrane transporter activity"/>
    <property type="evidence" value="ECO:0007669"/>
    <property type="project" value="TreeGrafter"/>
</dbReference>
<organism evidence="8 9">
    <name type="scientific">Terfezia boudieri ATCC MYA-4762</name>
    <dbReference type="NCBI Taxonomy" id="1051890"/>
    <lineage>
        <taxon>Eukaryota</taxon>
        <taxon>Fungi</taxon>
        <taxon>Dikarya</taxon>
        <taxon>Ascomycota</taxon>
        <taxon>Pezizomycotina</taxon>
        <taxon>Pezizomycetes</taxon>
        <taxon>Pezizales</taxon>
        <taxon>Pezizaceae</taxon>
        <taxon>Terfezia</taxon>
    </lineage>
</organism>
<keyword evidence="5 7" id="KW-1133">Transmembrane helix</keyword>
<feature type="transmembrane region" description="Helical" evidence="7">
    <location>
        <begin position="86"/>
        <end position="108"/>
    </location>
</feature>
<keyword evidence="3" id="KW-0410">Iron transport</keyword>
<feature type="transmembrane region" description="Helical" evidence="7">
    <location>
        <begin position="51"/>
        <end position="74"/>
    </location>
</feature>
<dbReference type="EMBL" id="ML121539">
    <property type="protein sequence ID" value="RPB25152.1"/>
    <property type="molecule type" value="Genomic_DNA"/>
</dbReference>
<evidence type="ECO:0000256" key="4">
    <source>
        <dbReference type="ARBA" id="ARBA00022692"/>
    </source>
</evidence>
<evidence type="ECO:0000256" key="5">
    <source>
        <dbReference type="ARBA" id="ARBA00022989"/>
    </source>
</evidence>
<dbReference type="OrthoDB" id="4364at2759"/>
<dbReference type="FunCoup" id="A0A3N4LVC8">
    <property type="interactions" value="48"/>
</dbReference>
<dbReference type="InParanoid" id="A0A3N4LVC8"/>
<dbReference type="PANTHER" id="PTHR31632:SF2">
    <property type="entry name" value="PLASMA MEMBRANE IRON PERMEASE"/>
    <property type="match status" value="1"/>
</dbReference>
<evidence type="ECO:0000256" key="6">
    <source>
        <dbReference type="ARBA" id="ARBA00023136"/>
    </source>
</evidence>
<dbReference type="InterPro" id="IPR004923">
    <property type="entry name" value="FTR1/Fip1/EfeU"/>
</dbReference>
<evidence type="ECO:0000256" key="7">
    <source>
        <dbReference type="SAM" id="Phobius"/>
    </source>
</evidence>
<feature type="transmembrane region" description="Helical" evidence="7">
    <location>
        <begin position="211"/>
        <end position="231"/>
    </location>
</feature>
<evidence type="ECO:0000256" key="2">
    <source>
        <dbReference type="ARBA" id="ARBA00008333"/>
    </source>
</evidence>